<dbReference type="GO" id="GO:0003677">
    <property type="term" value="F:DNA binding"/>
    <property type="evidence" value="ECO:0007669"/>
    <property type="project" value="UniProtKB-KW"/>
</dbReference>
<dbReference type="InterPro" id="IPR006171">
    <property type="entry name" value="TOPRIM_dom"/>
</dbReference>
<comment type="catalytic activity">
    <reaction evidence="1 7">
        <text>ATP-independent breakage of single-stranded DNA, followed by passage and rejoining.</text>
        <dbReference type="EC" id="5.6.2.1"/>
    </reaction>
</comment>
<evidence type="ECO:0000256" key="4">
    <source>
        <dbReference type="ARBA" id="ARBA00023029"/>
    </source>
</evidence>
<dbReference type="GO" id="GO:0003917">
    <property type="term" value="F:DNA topoisomerase type I (single strand cut, ATP-independent) activity"/>
    <property type="evidence" value="ECO:0007669"/>
    <property type="project" value="UniProtKB-EC"/>
</dbReference>
<dbReference type="GO" id="GO:0006265">
    <property type="term" value="P:DNA topological change"/>
    <property type="evidence" value="ECO:0007669"/>
    <property type="project" value="InterPro"/>
</dbReference>
<dbReference type="FunFam" id="3.40.50.140:FF:000003">
    <property type="entry name" value="DNA topoisomerase"/>
    <property type="match status" value="1"/>
</dbReference>
<dbReference type="Proteomes" id="UP000783686">
    <property type="component" value="Unassembled WGS sequence"/>
</dbReference>
<evidence type="ECO:0000259" key="9">
    <source>
        <dbReference type="PROSITE" id="PS50880"/>
    </source>
</evidence>
<dbReference type="Gene3D" id="1.10.290.10">
    <property type="entry name" value="Topoisomerase I, domain 4"/>
    <property type="match status" value="1"/>
</dbReference>
<keyword evidence="5 7" id="KW-0238">DNA-binding</keyword>
<comment type="similarity">
    <text evidence="2 7">Belongs to the type IA topoisomerase family.</text>
</comment>
<dbReference type="InterPro" id="IPR003601">
    <property type="entry name" value="Topo_IA_2"/>
</dbReference>
<dbReference type="Pfam" id="PF01751">
    <property type="entry name" value="Toprim"/>
    <property type="match status" value="1"/>
</dbReference>
<evidence type="ECO:0000256" key="6">
    <source>
        <dbReference type="ARBA" id="ARBA00023235"/>
    </source>
</evidence>
<feature type="region of interest" description="Disordered" evidence="8">
    <location>
        <begin position="367"/>
        <end position="393"/>
    </location>
</feature>
<evidence type="ECO:0000256" key="5">
    <source>
        <dbReference type="ARBA" id="ARBA00023125"/>
    </source>
</evidence>
<dbReference type="CDD" id="cd03362">
    <property type="entry name" value="TOPRIM_TopoIA_TopoIII"/>
    <property type="match status" value="1"/>
</dbReference>
<dbReference type="EC" id="5.6.2.1" evidence="3 7"/>
<dbReference type="Gene3D" id="3.40.50.140">
    <property type="match status" value="1"/>
</dbReference>
<dbReference type="PROSITE" id="PS00396">
    <property type="entry name" value="TOPO_IA_1"/>
    <property type="match status" value="1"/>
</dbReference>
<dbReference type="EMBL" id="CAJFDH010000002">
    <property type="protein sequence ID" value="CAD5212398.1"/>
    <property type="molecule type" value="Genomic_DNA"/>
</dbReference>
<dbReference type="InterPro" id="IPR003602">
    <property type="entry name" value="Topo_IA_DNA-bd_dom"/>
</dbReference>
<dbReference type="Proteomes" id="UP000614601">
    <property type="component" value="Unassembled WGS sequence"/>
</dbReference>
<dbReference type="AlphaFoldDB" id="A0A811KAN2"/>
<evidence type="ECO:0000256" key="2">
    <source>
        <dbReference type="ARBA" id="ARBA00009446"/>
    </source>
</evidence>
<comment type="function">
    <text evidence="7">Introduces a single-strand break via transesterification at a target site in duplex DNA. Releases the supercoiling and torsional tension of DNA introduced during the DNA replication and transcription by transiently cleaving and rejoining one strand of the DNA duplex. The scissile phosphodiester is attacked by the catalytic tyrosine of the enzyme, resulting in the formation of a DNA-(5'-phosphotyrosyl)-enzyme intermediate and the expulsion of a 3'-OH DNA strand.</text>
</comment>
<evidence type="ECO:0000256" key="8">
    <source>
        <dbReference type="SAM" id="MobiDB-lite"/>
    </source>
</evidence>
<dbReference type="Gene3D" id="1.10.460.10">
    <property type="entry name" value="Topoisomerase I, domain 2"/>
    <property type="match status" value="1"/>
</dbReference>
<keyword evidence="12" id="KW-1185">Reference proteome</keyword>
<dbReference type="PROSITE" id="PS50880">
    <property type="entry name" value="TOPRIM"/>
    <property type="match status" value="1"/>
</dbReference>
<dbReference type="PRINTS" id="PR00417">
    <property type="entry name" value="PRTPISMRASEI"/>
</dbReference>
<dbReference type="EMBL" id="CAJFCW020000002">
    <property type="protein sequence ID" value="CAG9095839.1"/>
    <property type="molecule type" value="Genomic_DNA"/>
</dbReference>
<dbReference type="GO" id="GO:0005634">
    <property type="term" value="C:nucleus"/>
    <property type="evidence" value="ECO:0007669"/>
    <property type="project" value="TreeGrafter"/>
</dbReference>
<keyword evidence="4 7" id="KW-0799">Topoisomerase</keyword>
<feature type="domain" description="Toprim" evidence="9">
    <location>
        <begin position="4"/>
        <end position="149"/>
    </location>
</feature>
<sequence>MVKKVLCVAEKNDAAKSIANILTSPAKPTLRNGASRFNKLYCLKYDLCGANSNVVFTSVSGHMMNYEFPSGMKNWSGVPVANCFTEPLLYTVAPEMKQVEQQLKNEARNADALVIWTDCDREGENIGAEVVSVCRSVKRNLPVYRARFSEITRSSIRRAIDNLVQMDQNVVDAVYCRMELDLRIGAAFTRLQTLYLKNHCPQAMSEISDQKVISYGSCQFPTLGFVVERYLERENFMPEPFWKLVGRDEAKNVDFNWAKVRLFDEEAVQMYYNLCNENMKPTVKAVDKKPTARMRPYPLDTIALEKLGSKKLKITAKRTMAAAEKLYTQGFISYPRTETNQFPPNFGLEHLVQQQTNHIEWGNFAQSVLDQPNGPNPRNGRKSDAAHPPIHPLKSATKDTFANKFDEWLVYELVVRHFLATCSRDAKGEETKVTVGVNGEEFWTNGLVVLDEGYLAVYKYDKWYGKQIPFYALHEVLPKFTVNIASGQTTAPQLLSEADLIALMDKHGIGTDATHSEHIEKIKSRQYVQVNREQKFEPTFMGLALVDCYRRMGRQEFSKPALRAQLEQELVRISEGRRTKNDVLREQLRIYRQIFDFAEQNMGVFGDSIRVFLQQMRQLN</sequence>
<dbReference type="InterPro" id="IPR013826">
    <property type="entry name" value="Topo_IA_cen_sub3"/>
</dbReference>
<reference evidence="11" key="1">
    <citation type="submission" date="2020-09" db="EMBL/GenBank/DDBJ databases">
        <authorList>
            <person name="Kikuchi T."/>
        </authorList>
    </citation>
    <scope>NUCLEOTIDE SEQUENCE</scope>
    <source>
        <strain evidence="11">SH1</strain>
    </source>
</reference>
<dbReference type="SMART" id="SM00436">
    <property type="entry name" value="TOP1Bc"/>
    <property type="match status" value="1"/>
</dbReference>
<dbReference type="InterPro" id="IPR023405">
    <property type="entry name" value="Topo_IA_core_domain"/>
</dbReference>
<feature type="domain" description="Topo IA-type catalytic" evidence="10">
    <location>
        <begin position="167"/>
        <end position="595"/>
    </location>
</feature>
<accession>A0A811KAN2</accession>
<evidence type="ECO:0000256" key="1">
    <source>
        <dbReference type="ARBA" id="ARBA00000213"/>
    </source>
</evidence>
<dbReference type="SMART" id="SM00437">
    <property type="entry name" value="TOP1Ac"/>
    <property type="match status" value="1"/>
</dbReference>
<evidence type="ECO:0000259" key="10">
    <source>
        <dbReference type="PROSITE" id="PS52039"/>
    </source>
</evidence>
<dbReference type="PROSITE" id="PS52039">
    <property type="entry name" value="TOPO_IA_2"/>
    <property type="match status" value="1"/>
</dbReference>
<gene>
    <name evidence="11" type="ORF">BOKJ2_LOCUS4199</name>
</gene>
<organism evidence="11 12">
    <name type="scientific">Bursaphelenchus okinawaensis</name>
    <dbReference type="NCBI Taxonomy" id="465554"/>
    <lineage>
        <taxon>Eukaryota</taxon>
        <taxon>Metazoa</taxon>
        <taxon>Ecdysozoa</taxon>
        <taxon>Nematoda</taxon>
        <taxon>Chromadorea</taxon>
        <taxon>Rhabditida</taxon>
        <taxon>Tylenchina</taxon>
        <taxon>Tylenchomorpha</taxon>
        <taxon>Aphelenchoidea</taxon>
        <taxon>Aphelenchoididae</taxon>
        <taxon>Bursaphelenchus</taxon>
    </lineage>
</organism>
<dbReference type="InterPro" id="IPR000380">
    <property type="entry name" value="Topo_IA"/>
</dbReference>
<dbReference type="OrthoDB" id="430051at2759"/>
<dbReference type="GO" id="GO:0006310">
    <property type="term" value="P:DNA recombination"/>
    <property type="evidence" value="ECO:0007669"/>
    <property type="project" value="TreeGrafter"/>
</dbReference>
<dbReference type="SMART" id="SM00493">
    <property type="entry name" value="TOPRIM"/>
    <property type="match status" value="1"/>
</dbReference>
<dbReference type="InterPro" id="IPR023406">
    <property type="entry name" value="Topo_IA_AS"/>
</dbReference>
<dbReference type="CDD" id="cd00186">
    <property type="entry name" value="TOP1Ac"/>
    <property type="match status" value="1"/>
</dbReference>
<keyword evidence="6 7" id="KW-0413">Isomerase</keyword>
<name>A0A811KAN2_9BILA</name>
<dbReference type="Gene3D" id="2.70.20.10">
    <property type="entry name" value="Topoisomerase I, domain 3"/>
    <property type="match status" value="1"/>
</dbReference>
<dbReference type="InterPro" id="IPR034144">
    <property type="entry name" value="TOPRIM_TopoIII"/>
</dbReference>
<dbReference type="SUPFAM" id="SSF56712">
    <property type="entry name" value="Prokaryotic type I DNA topoisomerase"/>
    <property type="match status" value="1"/>
</dbReference>
<dbReference type="FunFam" id="1.10.290.10:FF:000001">
    <property type="entry name" value="DNA topoisomerase"/>
    <property type="match status" value="1"/>
</dbReference>
<dbReference type="PANTHER" id="PTHR11390">
    <property type="entry name" value="PROKARYOTIC DNA TOPOISOMERASE"/>
    <property type="match status" value="1"/>
</dbReference>
<dbReference type="InterPro" id="IPR013497">
    <property type="entry name" value="Topo_IA_cen"/>
</dbReference>
<evidence type="ECO:0000313" key="11">
    <source>
        <dbReference type="EMBL" id="CAD5212398.1"/>
    </source>
</evidence>
<dbReference type="GO" id="GO:0006281">
    <property type="term" value="P:DNA repair"/>
    <property type="evidence" value="ECO:0007669"/>
    <property type="project" value="TreeGrafter"/>
</dbReference>
<evidence type="ECO:0000256" key="3">
    <source>
        <dbReference type="ARBA" id="ARBA00012891"/>
    </source>
</evidence>
<proteinExistence type="inferred from homology"/>
<dbReference type="InterPro" id="IPR013825">
    <property type="entry name" value="Topo_IA_cen_sub2"/>
</dbReference>
<protein>
    <recommendedName>
        <fullName evidence="3 7">DNA topoisomerase</fullName>
        <ecNumber evidence="3 7">5.6.2.1</ecNumber>
    </recommendedName>
</protein>
<dbReference type="Pfam" id="PF01131">
    <property type="entry name" value="Topoisom_bac"/>
    <property type="match status" value="1"/>
</dbReference>
<comment type="caution">
    <text evidence="11">The sequence shown here is derived from an EMBL/GenBank/DDBJ whole genome shotgun (WGS) entry which is preliminary data.</text>
</comment>
<evidence type="ECO:0000256" key="7">
    <source>
        <dbReference type="RuleBase" id="RU362092"/>
    </source>
</evidence>
<dbReference type="GO" id="GO:0031422">
    <property type="term" value="C:RecQ family helicase-topoisomerase III complex"/>
    <property type="evidence" value="ECO:0007669"/>
    <property type="project" value="TreeGrafter"/>
</dbReference>
<dbReference type="PANTHER" id="PTHR11390:SF21">
    <property type="entry name" value="DNA TOPOISOMERASE 3-ALPHA"/>
    <property type="match status" value="1"/>
</dbReference>
<dbReference type="InterPro" id="IPR013824">
    <property type="entry name" value="Topo_IA_cen_sub1"/>
</dbReference>
<evidence type="ECO:0000313" key="12">
    <source>
        <dbReference type="Proteomes" id="UP000614601"/>
    </source>
</evidence>